<evidence type="ECO:0008006" key="3">
    <source>
        <dbReference type="Google" id="ProtNLM"/>
    </source>
</evidence>
<dbReference type="PANTHER" id="PTHR33710">
    <property type="entry name" value="BNAC02G09200D PROTEIN"/>
    <property type="match status" value="1"/>
</dbReference>
<reference evidence="1" key="2">
    <citation type="submission" date="2021-01" db="UniProtKB">
        <authorList>
            <consortium name="EnsemblPlants"/>
        </authorList>
    </citation>
    <scope>IDENTIFICATION</scope>
</reference>
<dbReference type="Gene3D" id="3.60.10.10">
    <property type="entry name" value="Endonuclease/exonuclease/phosphatase"/>
    <property type="match status" value="1"/>
</dbReference>
<evidence type="ECO:0000313" key="2">
    <source>
        <dbReference type="Proteomes" id="UP000594261"/>
    </source>
</evidence>
<keyword evidence="2" id="KW-1185">Reference proteome</keyword>
<organism evidence="1 2">
    <name type="scientific">Quercus lobata</name>
    <name type="common">Valley oak</name>
    <dbReference type="NCBI Taxonomy" id="97700"/>
    <lineage>
        <taxon>Eukaryota</taxon>
        <taxon>Viridiplantae</taxon>
        <taxon>Streptophyta</taxon>
        <taxon>Embryophyta</taxon>
        <taxon>Tracheophyta</taxon>
        <taxon>Spermatophyta</taxon>
        <taxon>Magnoliopsida</taxon>
        <taxon>eudicotyledons</taxon>
        <taxon>Gunneridae</taxon>
        <taxon>Pentapetalae</taxon>
        <taxon>rosids</taxon>
        <taxon>fabids</taxon>
        <taxon>Fagales</taxon>
        <taxon>Fagaceae</taxon>
        <taxon>Quercus</taxon>
    </lineage>
</organism>
<dbReference type="PANTHER" id="PTHR33710:SF77">
    <property type="entry name" value="DNASE I-LIKE SUPERFAMILY PROTEIN"/>
    <property type="match status" value="1"/>
</dbReference>
<dbReference type="EnsemblPlants" id="QL06p020564:mrna">
    <property type="protein sequence ID" value="QL06p020564:mrna:CDS:1"/>
    <property type="gene ID" value="QL06p020564"/>
</dbReference>
<name>A0A7N2R6D1_QUELO</name>
<dbReference type="SUPFAM" id="SSF56219">
    <property type="entry name" value="DNase I-like"/>
    <property type="match status" value="1"/>
</dbReference>
<proteinExistence type="predicted"/>
<evidence type="ECO:0000313" key="1">
    <source>
        <dbReference type="EnsemblPlants" id="QL06p020564:mrna:CDS:1"/>
    </source>
</evidence>
<dbReference type="InterPro" id="IPR036691">
    <property type="entry name" value="Endo/exonu/phosph_ase_sf"/>
</dbReference>
<dbReference type="OMA" id="LAYPHAT"/>
<dbReference type="Proteomes" id="UP000594261">
    <property type="component" value="Chromosome 6"/>
</dbReference>
<reference evidence="1 2" key="1">
    <citation type="journal article" date="2016" name="G3 (Bethesda)">
        <title>First Draft Assembly and Annotation of the Genome of a California Endemic Oak Quercus lobata Nee (Fagaceae).</title>
        <authorList>
            <person name="Sork V.L."/>
            <person name="Fitz-Gibbon S.T."/>
            <person name="Puiu D."/>
            <person name="Crepeau M."/>
            <person name="Gugger P.F."/>
            <person name="Sherman R."/>
            <person name="Stevens K."/>
            <person name="Langley C.H."/>
            <person name="Pellegrini M."/>
            <person name="Salzberg S.L."/>
        </authorList>
    </citation>
    <scope>NUCLEOTIDE SEQUENCE [LARGE SCALE GENOMIC DNA]</scope>
    <source>
        <strain evidence="1 2">cv. SW786</strain>
    </source>
</reference>
<sequence>MDRIKFKLGFSNGLCVSSRGRSGGLALLWSSDTKLEIMSYSNHHIDAIITEADNGIVWRFTGFYGYPETHLREESWKLLSYLNSQFNLPWFCCGDFNEILSMSEKVGGAHHSQNQMDGFRQIVNHCGFKDLGYCGPDYTWCNMKEGSNRISLRLERAFVTNEWLGHFKDPTVHHLVNSTSDHCILAITDSPPPTCKSKHRFHFEAMWVKREDCREVIETAWHSGTLFVTPEGVASNLQRCASALASWNHNVVGNIPKKIAEKRRALNSITTVD</sequence>
<dbReference type="AlphaFoldDB" id="A0A7N2R6D1"/>
<protein>
    <recommendedName>
        <fullName evidence="3">Endonuclease/exonuclease/phosphatase domain-containing protein</fullName>
    </recommendedName>
</protein>
<dbReference type="InParanoid" id="A0A7N2R6D1"/>
<dbReference type="EMBL" id="LRBV02000006">
    <property type="status" value="NOT_ANNOTATED_CDS"/>
    <property type="molecule type" value="Genomic_DNA"/>
</dbReference>
<accession>A0A7N2R6D1</accession>
<dbReference type="Gramene" id="QL06p020564:mrna">
    <property type="protein sequence ID" value="QL06p020564:mrna:CDS:1"/>
    <property type="gene ID" value="QL06p020564"/>
</dbReference>